<dbReference type="PANTHER" id="PTHR39394">
    <property type="entry name" value="YALI0E31793P"/>
    <property type="match status" value="1"/>
</dbReference>
<protein>
    <recommendedName>
        <fullName evidence="2">DnaJ homologue subfamily C member 28 conserved domain-containing protein</fullName>
    </recommendedName>
</protein>
<reference evidence="3 4" key="1">
    <citation type="journal article" date="2012" name="Science">
        <title>The Paleozoic origin of enzymatic lignin decomposition reconstructed from 31 fungal genomes.</title>
        <authorList>
            <person name="Floudas D."/>
            <person name="Binder M."/>
            <person name="Riley R."/>
            <person name="Barry K."/>
            <person name="Blanchette R.A."/>
            <person name="Henrissat B."/>
            <person name="Martinez A.T."/>
            <person name="Otillar R."/>
            <person name="Spatafora J.W."/>
            <person name="Yadav J.S."/>
            <person name="Aerts A."/>
            <person name="Benoit I."/>
            <person name="Boyd A."/>
            <person name="Carlson A."/>
            <person name="Copeland A."/>
            <person name="Coutinho P.M."/>
            <person name="de Vries R.P."/>
            <person name="Ferreira P."/>
            <person name="Findley K."/>
            <person name="Foster B."/>
            <person name="Gaskell J."/>
            <person name="Glotzer D."/>
            <person name="Gorecki P."/>
            <person name="Heitman J."/>
            <person name="Hesse C."/>
            <person name="Hori C."/>
            <person name="Igarashi K."/>
            <person name="Jurgens J.A."/>
            <person name="Kallen N."/>
            <person name="Kersten P."/>
            <person name="Kohler A."/>
            <person name="Kuees U."/>
            <person name="Kumar T.K.A."/>
            <person name="Kuo A."/>
            <person name="LaButti K."/>
            <person name="Larrondo L.F."/>
            <person name="Lindquist E."/>
            <person name="Ling A."/>
            <person name="Lombard V."/>
            <person name="Lucas S."/>
            <person name="Lundell T."/>
            <person name="Martin R."/>
            <person name="McLaughlin D.J."/>
            <person name="Morgenstern I."/>
            <person name="Morin E."/>
            <person name="Murat C."/>
            <person name="Nagy L.G."/>
            <person name="Nolan M."/>
            <person name="Ohm R.A."/>
            <person name="Patyshakuliyeva A."/>
            <person name="Rokas A."/>
            <person name="Ruiz-Duenas F.J."/>
            <person name="Sabat G."/>
            <person name="Salamov A."/>
            <person name="Samejima M."/>
            <person name="Schmutz J."/>
            <person name="Slot J.C."/>
            <person name="St John F."/>
            <person name="Stenlid J."/>
            <person name="Sun H."/>
            <person name="Sun S."/>
            <person name="Syed K."/>
            <person name="Tsang A."/>
            <person name="Wiebenga A."/>
            <person name="Young D."/>
            <person name="Pisabarro A."/>
            <person name="Eastwood D.C."/>
            <person name="Martin F."/>
            <person name="Cullen D."/>
            <person name="Grigoriev I.V."/>
            <person name="Hibbett D.S."/>
        </authorList>
    </citation>
    <scope>NUCLEOTIDE SEQUENCE [LARGE SCALE GENOMIC DNA]</scope>
    <source>
        <strain evidence="3 4">DJM-731 SS1</strain>
    </source>
</reference>
<feature type="region of interest" description="Disordered" evidence="1">
    <location>
        <begin position="1"/>
        <end position="54"/>
    </location>
</feature>
<sequence>MSWRHTVSTPRARSWANLATRRAHSSSSTVTEQSRAEDSPTASTSASTVSPYTAGSASAKLFSDALTEEQRPPSARIQQLLNKEENWTGDERIEDTVLRMLVDKYKPLRGGTVRTAEEKIRQRKEEVIRPSIGLKHEEKEEIGQRIVIAPVSTSKPVVDPATHRPWHTTFRAPSHSTTSQVKYGNPIRSSPSNSKTPQLPADTLADPRLRAAAKLARKRVEHAGRIVGARERTLDYRLGTRGTGGRAENPTSMRGWTSLVEDMIEQARLAGQFDELSGRGMPIVRELEESNPFLGREEFFMNRIVKRNGAAPPWIEVQKEVEDALNTFRRIIQESWVRRATRMLTHSQPPNTLRHMSLLAASRYRDAEWERRELGYHTTAIEEINGLIRKYNAMAPYAVRRTYVTREAELQRIFEQSGDEIVKAFRNVYGPTLSGHSATGVADEEESKGMGPGLGRADPSGRMVGFSLRVLIARLITKLSM</sequence>
<dbReference type="STRING" id="1858805.M5GFY1"/>
<dbReference type="OrthoDB" id="547796at2759"/>
<dbReference type="HOGENOM" id="CLU_032666_0_0_1"/>
<dbReference type="OMA" id="PWHTTFK"/>
<feature type="compositionally biased region" description="Polar residues" evidence="1">
    <location>
        <begin position="174"/>
        <end position="197"/>
    </location>
</feature>
<dbReference type="InterPro" id="IPR018961">
    <property type="entry name" value="DnaJ_homolog_subfam-C_membr-28"/>
</dbReference>
<feature type="compositionally biased region" description="Polar residues" evidence="1">
    <location>
        <begin position="1"/>
        <end position="11"/>
    </location>
</feature>
<feature type="domain" description="DnaJ homologue subfamily C member 28 conserved" evidence="2">
    <location>
        <begin position="259"/>
        <end position="329"/>
    </location>
</feature>
<evidence type="ECO:0000313" key="3">
    <source>
        <dbReference type="EMBL" id="EJU06672.1"/>
    </source>
</evidence>
<evidence type="ECO:0000259" key="2">
    <source>
        <dbReference type="Pfam" id="PF09350"/>
    </source>
</evidence>
<dbReference type="AlphaFoldDB" id="M5GFY1"/>
<organism evidence="3 4">
    <name type="scientific">Dacryopinax primogenitus (strain DJM 731)</name>
    <name type="common">Brown rot fungus</name>
    <dbReference type="NCBI Taxonomy" id="1858805"/>
    <lineage>
        <taxon>Eukaryota</taxon>
        <taxon>Fungi</taxon>
        <taxon>Dikarya</taxon>
        <taxon>Basidiomycota</taxon>
        <taxon>Agaricomycotina</taxon>
        <taxon>Dacrymycetes</taxon>
        <taxon>Dacrymycetales</taxon>
        <taxon>Dacrymycetaceae</taxon>
        <taxon>Dacryopinax</taxon>
    </lineage>
</organism>
<evidence type="ECO:0000256" key="1">
    <source>
        <dbReference type="SAM" id="MobiDB-lite"/>
    </source>
</evidence>
<dbReference type="PANTHER" id="PTHR39394:SF1">
    <property type="entry name" value="DNAJ HOMOLOGUE SUBFAMILY C MEMBER 28 CONSERVED DOMAIN-CONTAINING PROTEIN"/>
    <property type="match status" value="1"/>
</dbReference>
<dbReference type="Pfam" id="PF09350">
    <property type="entry name" value="DJC28_CD"/>
    <property type="match status" value="1"/>
</dbReference>
<dbReference type="EMBL" id="JH795855">
    <property type="protein sequence ID" value="EJU06672.1"/>
    <property type="molecule type" value="Genomic_DNA"/>
</dbReference>
<dbReference type="RefSeq" id="XP_040633566.1">
    <property type="nucleotide sequence ID" value="XM_040774561.1"/>
</dbReference>
<accession>M5GFY1</accession>
<dbReference type="Proteomes" id="UP000030653">
    <property type="component" value="Unassembled WGS sequence"/>
</dbReference>
<keyword evidence="4" id="KW-1185">Reference proteome</keyword>
<feature type="region of interest" description="Disordered" evidence="1">
    <location>
        <begin position="435"/>
        <end position="456"/>
    </location>
</feature>
<name>M5GFY1_DACPD</name>
<feature type="compositionally biased region" description="Low complexity" evidence="1">
    <location>
        <begin position="39"/>
        <end position="54"/>
    </location>
</feature>
<dbReference type="GeneID" id="63689623"/>
<proteinExistence type="predicted"/>
<evidence type="ECO:0000313" key="4">
    <source>
        <dbReference type="Proteomes" id="UP000030653"/>
    </source>
</evidence>
<feature type="region of interest" description="Disordered" evidence="1">
    <location>
        <begin position="156"/>
        <end position="202"/>
    </location>
</feature>
<gene>
    <name evidence="3" type="ORF">DACRYDRAFT_44276</name>
</gene>